<proteinExistence type="predicted"/>
<dbReference type="RefSeq" id="WP_149266891.1">
    <property type="nucleotide sequence ID" value="NZ_VFJB01000007.1"/>
</dbReference>
<dbReference type="GO" id="GO:0005829">
    <property type="term" value="C:cytosol"/>
    <property type="evidence" value="ECO:0007669"/>
    <property type="project" value="TreeGrafter"/>
</dbReference>
<dbReference type="Proteomes" id="UP000322876">
    <property type="component" value="Unassembled WGS sequence"/>
</dbReference>
<dbReference type="Gene3D" id="3.40.50.300">
    <property type="entry name" value="P-loop containing nucleotide triphosphate hydrolases"/>
    <property type="match status" value="1"/>
</dbReference>
<reference evidence="3 4" key="1">
    <citation type="submission" date="2019-06" db="EMBL/GenBank/DDBJ databases">
        <title>Genomic insights into carbon and energy metabolism of Deferribacter autotrophicus revealed new metabolic traits in the phylum Deferribacteres.</title>
        <authorList>
            <person name="Slobodkin A.I."/>
            <person name="Slobodkina G.B."/>
            <person name="Allioux M."/>
            <person name="Alain K."/>
            <person name="Jebbar M."/>
            <person name="Shadrin V."/>
            <person name="Kublanov I.V."/>
            <person name="Toshchakov S.V."/>
            <person name="Bonch-Osmolovskaya E.A."/>
        </authorList>
    </citation>
    <scope>NUCLEOTIDE SEQUENCE [LARGE SCALE GENOMIC DNA]</scope>
    <source>
        <strain evidence="3 4">SL50</strain>
    </source>
</reference>
<dbReference type="Pfam" id="PF03796">
    <property type="entry name" value="DnaB_C"/>
    <property type="match status" value="1"/>
</dbReference>
<protein>
    <recommendedName>
        <fullName evidence="2">SF4 helicase domain-containing protein</fullName>
    </recommendedName>
</protein>
<feature type="coiled-coil region" evidence="1">
    <location>
        <begin position="140"/>
        <end position="167"/>
    </location>
</feature>
<keyword evidence="1" id="KW-0175">Coiled coil</keyword>
<feature type="domain" description="SF4 helicase" evidence="2">
    <location>
        <begin position="163"/>
        <end position="424"/>
    </location>
</feature>
<gene>
    <name evidence="3" type="ORF">FHQ18_09210</name>
</gene>
<name>A0A5A8F227_9BACT</name>
<evidence type="ECO:0000313" key="3">
    <source>
        <dbReference type="EMBL" id="KAA0257510.1"/>
    </source>
</evidence>
<organism evidence="3 4">
    <name type="scientific">Deferribacter autotrophicus</name>
    <dbReference type="NCBI Taxonomy" id="500465"/>
    <lineage>
        <taxon>Bacteria</taxon>
        <taxon>Pseudomonadati</taxon>
        <taxon>Deferribacterota</taxon>
        <taxon>Deferribacteres</taxon>
        <taxon>Deferribacterales</taxon>
        <taxon>Deferribacteraceae</taxon>
        <taxon>Deferribacter</taxon>
    </lineage>
</organism>
<dbReference type="GO" id="GO:0006260">
    <property type="term" value="P:DNA replication"/>
    <property type="evidence" value="ECO:0007669"/>
    <property type="project" value="InterPro"/>
</dbReference>
<dbReference type="SUPFAM" id="SSF52540">
    <property type="entry name" value="P-loop containing nucleoside triphosphate hydrolases"/>
    <property type="match status" value="1"/>
</dbReference>
<dbReference type="PROSITE" id="PS51199">
    <property type="entry name" value="SF4_HELICASE"/>
    <property type="match status" value="1"/>
</dbReference>
<dbReference type="InterPro" id="IPR027417">
    <property type="entry name" value="P-loop_NTPase"/>
</dbReference>
<dbReference type="PANTHER" id="PTHR30153">
    <property type="entry name" value="REPLICATIVE DNA HELICASE DNAB"/>
    <property type="match status" value="1"/>
</dbReference>
<evidence type="ECO:0000313" key="4">
    <source>
        <dbReference type="Proteomes" id="UP000322876"/>
    </source>
</evidence>
<keyword evidence="4" id="KW-1185">Reference proteome</keyword>
<sequence length="424" mass="48824">MKYFEFDYSTMQEYVINSLLVNNEFLYLVDLKKEYFTGKYHKLASVIIEKIKSGETVSLSSMAPVIIKLKLENVIDNVNGAFSENEYISAVESLRAFYQLKSVKNLLEKYIAHIDRQLVPEMDIVSDLILKLENMQEQETKQLVVDIKEIEDEIETALQELVDNETKIGVQTGLENFDRVVGGLKNGFIYGIAGRTHMGKTEFGLELALRALEQGKKVLYFNFEQQGKDIAKLLSIKKAGFSYTEFDSANLDVFKVFDAKDWLVNQNFILTKKVCTDFEIISTIKKLKIQNKIDIVFIDYLGLISLSNYPSYMTRHEKMAEVSKNLKKAAIEMNIPIVVMIQINREVEKLKDKRPLMSHLRDSGQIEQDLDCIMLLYRPNYYDKSLPDFLEVNVAKNRVTHRTGKIFFTLEHGRLEPANVAIEA</sequence>
<dbReference type="GO" id="GO:0003678">
    <property type="term" value="F:DNA helicase activity"/>
    <property type="evidence" value="ECO:0007669"/>
    <property type="project" value="InterPro"/>
</dbReference>
<dbReference type="GO" id="GO:0005524">
    <property type="term" value="F:ATP binding"/>
    <property type="evidence" value="ECO:0007669"/>
    <property type="project" value="InterPro"/>
</dbReference>
<dbReference type="PANTHER" id="PTHR30153:SF2">
    <property type="entry name" value="REPLICATIVE DNA HELICASE"/>
    <property type="match status" value="1"/>
</dbReference>
<comment type="caution">
    <text evidence="3">The sequence shown here is derived from an EMBL/GenBank/DDBJ whole genome shotgun (WGS) entry which is preliminary data.</text>
</comment>
<dbReference type="InterPro" id="IPR007694">
    <property type="entry name" value="DNA_helicase_DnaB-like_C"/>
</dbReference>
<evidence type="ECO:0000256" key="1">
    <source>
        <dbReference type="SAM" id="Coils"/>
    </source>
</evidence>
<accession>A0A5A8F227</accession>
<dbReference type="OrthoDB" id="7238956at2"/>
<dbReference type="EMBL" id="VFJB01000007">
    <property type="protein sequence ID" value="KAA0257510.1"/>
    <property type="molecule type" value="Genomic_DNA"/>
</dbReference>
<dbReference type="AlphaFoldDB" id="A0A5A8F227"/>
<evidence type="ECO:0000259" key="2">
    <source>
        <dbReference type="PROSITE" id="PS51199"/>
    </source>
</evidence>